<dbReference type="Gene3D" id="1.20.1260.10">
    <property type="match status" value="1"/>
</dbReference>
<dbReference type="InterPro" id="IPR005183">
    <property type="entry name" value="DUF305_CopM-like"/>
</dbReference>
<dbReference type="PANTHER" id="PTHR36933:SF1">
    <property type="entry name" value="SLL0788 PROTEIN"/>
    <property type="match status" value="1"/>
</dbReference>
<dbReference type="InterPro" id="IPR012347">
    <property type="entry name" value="Ferritin-like"/>
</dbReference>
<gene>
    <name evidence="4" type="ORF">BCL65_102103</name>
</gene>
<dbReference type="EMBL" id="PVTX01000002">
    <property type="protein sequence ID" value="PRZ08561.1"/>
    <property type="molecule type" value="Genomic_DNA"/>
</dbReference>
<feature type="compositionally biased region" description="Low complexity" evidence="1">
    <location>
        <begin position="44"/>
        <end position="61"/>
    </location>
</feature>
<feature type="domain" description="DUF305" evidence="3">
    <location>
        <begin position="87"/>
        <end position="243"/>
    </location>
</feature>
<comment type="caution">
    <text evidence="4">The sequence shown here is derived from an EMBL/GenBank/DDBJ whole genome shotgun (WGS) entry which is preliminary data.</text>
</comment>
<dbReference type="RefSeq" id="WP_106265403.1">
    <property type="nucleotide sequence ID" value="NZ_PVTX01000002.1"/>
</dbReference>
<dbReference type="Pfam" id="PF03713">
    <property type="entry name" value="DUF305"/>
    <property type="match status" value="1"/>
</dbReference>
<evidence type="ECO:0000256" key="2">
    <source>
        <dbReference type="SAM" id="SignalP"/>
    </source>
</evidence>
<name>A0ABX5EJT0_9MICO</name>
<keyword evidence="5" id="KW-1185">Reference proteome</keyword>
<feature type="signal peptide" evidence="2">
    <location>
        <begin position="1"/>
        <end position="41"/>
    </location>
</feature>
<evidence type="ECO:0000259" key="3">
    <source>
        <dbReference type="Pfam" id="PF03713"/>
    </source>
</evidence>
<keyword evidence="2" id="KW-0732">Signal</keyword>
<reference evidence="4 5" key="1">
    <citation type="submission" date="2018-03" db="EMBL/GenBank/DDBJ databases">
        <title>Comparative analysis of microorganisms from saline springs in Andes Mountain Range, Colombia.</title>
        <authorList>
            <person name="Rubin E."/>
        </authorList>
    </citation>
    <scope>NUCLEOTIDE SEQUENCE [LARGE SCALE GENOMIC DNA]</scope>
    <source>
        <strain evidence="4 5">CG 23</strain>
    </source>
</reference>
<protein>
    <submittedName>
        <fullName evidence="4">Uncharacterized protein (DUF305 family)</fullName>
    </submittedName>
</protein>
<evidence type="ECO:0000256" key="1">
    <source>
        <dbReference type="SAM" id="MobiDB-lite"/>
    </source>
</evidence>
<feature type="region of interest" description="Disordered" evidence="1">
    <location>
        <begin position="150"/>
        <end position="171"/>
    </location>
</feature>
<evidence type="ECO:0000313" key="4">
    <source>
        <dbReference type="EMBL" id="PRZ08561.1"/>
    </source>
</evidence>
<feature type="region of interest" description="Disordered" evidence="1">
    <location>
        <begin position="44"/>
        <end position="80"/>
    </location>
</feature>
<evidence type="ECO:0000313" key="5">
    <source>
        <dbReference type="Proteomes" id="UP000239895"/>
    </source>
</evidence>
<proteinExistence type="predicted"/>
<organism evidence="4 5">
    <name type="scientific">Isoptericola halotolerans</name>
    <dbReference type="NCBI Taxonomy" id="300560"/>
    <lineage>
        <taxon>Bacteria</taxon>
        <taxon>Bacillati</taxon>
        <taxon>Actinomycetota</taxon>
        <taxon>Actinomycetes</taxon>
        <taxon>Micrococcales</taxon>
        <taxon>Promicromonosporaceae</taxon>
        <taxon>Isoptericola</taxon>
    </lineage>
</organism>
<feature type="region of interest" description="Disordered" evidence="1">
    <location>
        <begin position="1"/>
        <end position="20"/>
    </location>
</feature>
<accession>A0ABX5EJT0</accession>
<dbReference type="PANTHER" id="PTHR36933">
    <property type="entry name" value="SLL0788 PROTEIN"/>
    <property type="match status" value="1"/>
</dbReference>
<sequence length="246" mass="26455">MVTVDLQPPPRLVQRARRRRPPRVAAAAVTLLLAAPVAACTADDPADDAVPPSSVVVQPGRPGEGNTTVQPEDYEARDRSPEWNQADADFVTGMILHHRQALDMSELAPDRAQDPAVRSLASRIYDTQGAEIHGMAAWLQERDLPVPVEVEEGDGSGPRQPDAGHDHEGMPGMLSEAQLAELEQASGAEFDELYLAGMIQHHEGAITMSTTVMTEGVDERAHELANDIGAGQLAEIGRMQELLDGL</sequence>
<feature type="chain" id="PRO_5045776192" evidence="2">
    <location>
        <begin position="42"/>
        <end position="246"/>
    </location>
</feature>
<dbReference type="Proteomes" id="UP000239895">
    <property type="component" value="Unassembled WGS sequence"/>
</dbReference>